<keyword evidence="14" id="KW-0449">Lipoprotein</keyword>
<evidence type="ECO:0000259" key="17">
    <source>
        <dbReference type="Pfam" id="PF02563"/>
    </source>
</evidence>
<evidence type="ECO:0000256" key="8">
    <source>
        <dbReference type="ARBA" id="ARBA00023047"/>
    </source>
</evidence>
<feature type="domain" description="Soluble ligand binding" evidence="18">
    <location>
        <begin position="692"/>
        <end position="742"/>
    </location>
</feature>
<keyword evidence="9" id="KW-0406">Ion transport</keyword>
<evidence type="ECO:0000259" key="18">
    <source>
        <dbReference type="Pfam" id="PF10531"/>
    </source>
</evidence>
<keyword evidence="3" id="KW-0813">Transport</keyword>
<reference evidence="21" key="1">
    <citation type="journal article" date="2019" name="Int. J. Syst. Evol. Microbiol.">
        <title>The Global Catalogue of Microorganisms (GCM) 10K type strain sequencing project: providing services to taxonomists for standard genome sequencing and annotation.</title>
        <authorList>
            <consortium name="The Broad Institute Genomics Platform"/>
            <consortium name="The Broad Institute Genome Sequencing Center for Infectious Disease"/>
            <person name="Wu L."/>
            <person name="Ma J."/>
        </authorList>
    </citation>
    <scope>NUCLEOTIDE SEQUENCE [LARGE SCALE GENOMIC DNA]</scope>
    <source>
        <strain evidence="21">DT28</strain>
    </source>
</reference>
<feature type="domain" description="Soluble ligand binding" evidence="18">
    <location>
        <begin position="823"/>
        <end position="871"/>
    </location>
</feature>
<evidence type="ECO:0000256" key="12">
    <source>
        <dbReference type="ARBA" id="ARBA00023139"/>
    </source>
</evidence>
<feature type="chain" id="PRO_5045809949" evidence="16">
    <location>
        <begin position="23"/>
        <end position="928"/>
    </location>
</feature>
<keyword evidence="10" id="KW-0626">Porin</keyword>
<keyword evidence="11" id="KW-0472">Membrane</keyword>
<evidence type="ECO:0000259" key="19">
    <source>
        <dbReference type="Pfam" id="PF22461"/>
    </source>
</evidence>
<feature type="domain" description="Soluble ligand binding" evidence="18">
    <location>
        <begin position="597"/>
        <end position="644"/>
    </location>
</feature>
<protein>
    <submittedName>
        <fullName evidence="20">SLBB domain-containing protein</fullName>
    </submittedName>
</protein>
<dbReference type="Pfam" id="PF22461">
    <property type="entry name" value="SLBB_2"/>
    <property type="match status" value="1"/>
</dbReference>
<dbReference type="InterPro" id="IPR054765">
    <property type="entry name" value="SLBB_dom"/>
</dbReference>
<evidence type="ECO:0000256" key="9">
    <source>
        <dbReference type="ARBA" id="ARBA00023065"/>
    </source>
</evidence>
<evidence type="ECO:0000256" key="7">
    <source>
        <dbReference type="ARBA" id="ARBA00022729"/>
    </source>
</evidence>
<feature type="domain" description="Polysaccharide export protein N-terminal" evidence="17">
    <location>
        <begin position="119"/>
        <end position="193"/>
    </location>
</feature>
<evidence type="ECO:0000256" key="4">
    <source>
        <dbReference type="ARBA" id="ARBA00022452"/>
    </source>
</evidence>
<keyword evidence="7 16" id="KW-0732">Signal</keyword>
<dbReference type="EMBL" id="JBHSGB010000017">
    <property type="protein sequence ID" value="MFC4656877.1"/>
    <property type="molecule type" value="Genomic_DNA"/>
</dbReference>
<comment type="subcellular location">
    <subcellularLocation>
        <location evidence="1">Cell outer membrane</location>
        <topology evidence="1">Multi-pass membrane protein</topology>
    </subcellularLocation>
</comment>
<dbReference type="Gene3D" id="3.10.560.10">
    <property type="entry name" value="Outer membrane lipoprotein wza domain like"/>
    <property type="match status" value="6"/>
</dbReference>
<comment type="similarity">
    <text evidence="2">Belongs to the BexD/CtrA/VexA family.</text>
</comment>
<keyword evidence="5" id="KW-0762">Sugar transport</keyword>
<evidence type="ECO:0000256" key="11">
    <source>
        <dbReference type="ARBA" id="ARBA00023136"/>
    </source>
</evidence>
<organism evidence="20 21">
    <name type="scientific">Rheinheimera marina</name>
    <dbReference type="NCBI Taxonomy" id="1774958"/>
    <lineage>
        <taxon>Bacteria</taxon>
        <taxon>Pseudomonadati</taxon>
        <taxon>Pseudomonadota</taxon>
        <taxon>Gammaproteobacteria</taxon>
        <taxon>Chromatiales</taxon>
        <taxon>Chromatiaceae</taxon>
        <taxon>Rheinheimera</taxon>
    </lineage>
</organism>
<dbReference type="InterPro" id="IPR003715">
    <property type="entry name" value="Poly_export_N"/>
</dbReference>
<evidence type="ECO:0000256" key="15">
    <source>
        <dbReference type="SAM" id="MobiDB-lite"/>
    </source>
</evidence>
<keyword evidence="4" id="KW-1134">Transmembrane beta strand</keyword>
<keyword evidence="8" id="KW-0625">Polysaccharide transport</keyword>
<keyword evidence="21" id="KW-1185">Reference proteome</keyword>
<evidence type="ECO:0000256" key="5">
    <source>
        <dbReference type="ARBA" id="ARBA00022597"/>
    </source>
</evidence>
<evidence type="ECO:0000256" key="13">
    <source>
        <dbReference type="ARBA" id="ARBA00023237"/>
    </source>
</evidence>
<evidence type="ECO:0000256" key="3">
    <source>
        <dbReference type="ARBA" id="ARBA00022448"/>
    </source>
</evidence>
<sequence length="928" mass="101782">MLKKLLKFAVSSVLVLCFTSQAAVTPSPAMMAQFKNLSKSEQQRLMRQMGMNASDLTGQRQNTSGSAVQDDSNLNANYLNMQADVEGLQKGDKNKVERFGLSLFKPKAYLEQVNNANVPVPDSYLLGAGDELLVQVFGKQNFTEQVQVERDGTISLPELGQVVVAGLTFPKARQLISERIKSQLIGVDVAVSMGELRTITVFVAGEASKPGSYNIPALSSITQALTAAGGVSDIGSLRKIVVKRGSSTVTEFDLYNLLLKGDASSDVLLQHGDVVFVAPVQSTAEVAGEVQRPALYEVKTGETIAQLLAMAGGAKAGAYTQSAVLERINSDNLRTLQNLDLTKESTKLEPVRSGDVLRLGSTSPRFENVVTVAGAVARPGQYAWRDGLRVTDLIGSFWSDLHLTADLDYALIVREVSPLGDLKVIQFNLGEAVNQRGSVQDPVLQARDTILVFHYENNSYQRAELNSYFKTRAKEANIIEDEPAFANSARAEGATQPYASRTEEQDKDSLENETLTEQGFLLLTEQNKQRQNNFQQAEESLSKKRQWLLAEVSTFFAGVLTDPDLLKKTPHLNRTELLYPVLQKLKARNSYSNGSRVVSVLGEVKVAGEYPLAEHSTVRDLVTAAGGLKESAYLERAELTQAYTDDSTGDLQVKHQNVNLVHELQTGQGQMLNPRDRLTVFTIPNWNIERQVMLTGFVRFPGVYTIQQGEKLSSVLARAGGLKPDAFAEGAVFTRKQTRERESEQVQKLAQQLRTDIAARSLTPEGTGVAPQDALMMINEIEKVKPVGRMVIDLDGLLKADSEFDMVAEDGDELYVPSRSSSIAVVGEVQHASSHRFKAGKSIEDYLSLAGGFRKRADEERVYVIRADGSVFIPDQSGWFAVQKTELKAGDTIVVPLDTEYKDTMSLWTQITQIFYQSAVALAAVNSF</sequence>
<accession>A0ABV9JRI9</accession>
<dbReference type="Pfam" id="PF10531">
    <property type="entry name" value="SLBB"/>
    <property type="match status" value="5"/>
</dbReference>
<evidence type="ECO:0000256" key="16">
    <source>
        <dbReference type="SAM" id="SignalP"/>
    </source>
</evidence>
<dbReference type="Proteomes" id="UP001595962">
    <property type="component" value="Unassembled WGS sequence"/>
</dbReference>
<evidence type="ECO:0000256" key="6">
    <source>
        <dbReference type="ARBA" id="ARBA00022692"/>
    </source>
</evidence>
<feature type="region of interest" description="Disordered" evidence="15">
    <location>
        <begin position="484"/>
        <end position="511"/>
    </location>
</feature>
<dbReference type="InterPro" id="IPR049712">
    <property type="entry name" value="Poly_export"/>
</dbReference>
<dbReference type="PANTHER" id="PTHR33619:SF3">
    <property type="entry name" value="POLYSACCHARIDE EXPORT PROTEIN GFCE-RELATED"/>
    <property type="match status" value="1"/>
</dbReference>
<feature type="domain" description="SLBB" evidence="19">
    <location>
        <begin position="201"/>
        <end position="277"/>
    </location>
</feature>
<keyword evidence="12" id="KW-0564">Palmitate</keyword>
<evidence type="ECO:0000256" key="2">
    <source>
        <dbReference type="ARBA" id="ARBA00009450"/>
    </source>
</evidence>
<comment type="caution">
    <text evidence="20">The sequence shown here is derived from an EMBL/GenBank/DDBJ whole genome shotgun (WGS) entry which is preliminary data.</text>
</comment>
<dbReference type="PANTHER" id="PTHR33619">
    <property type="entry name" value="POLYSACCHARIDE EXPORT PROTEIN GFCE-RELATED"/>
    <property type="match status" value="1"/>
</dbReference>
<feature type="domain" description="Soluble ligand binding" evidence="18">
    <location>
        <begin position="285"/>
        <end position="328"/>
    </location>
</feature>
<evidence type="ECO:0000313" key="21">
    <source>
        <dbReference type="Proteomes" id="UP001595962"/>
    </source>
</evidence>
<proteinExistence type="inferred from homology"/>
<keyword evidence="13" id="KW-0998">Cell outer membrane</keyword>
<dbReference type="Gene3D" id="3.30.1950.10">
    <property type="entry name" value="wza like domain"/>
    <property type="match status" value="1"/>
</dbReference>
<dbReference type="Pfam" id="PF02563">
    <property type="entry name" value="Poly_export"/>
    <property type="match status" value="1"/>
</dbReference>
<name>A0ABV9JRI9_9GAMM</name>
<evidence type="ECO:0000256" key="1">
    <source>
        <dbReference type="ARBA" id="ARBA00004571"/>
    </source>
</evidence>
<feature type="signal peptide" evidence="16">
    <location>
        <begin position="1"/>
        <end position="22"/>
    </location>
</feature>
<feature type="domain" description="Soluble ligand binding" evidence="18">
    <location>
        <begin position="369"/>
        <end position="394"/>
    </location>
</feature>
<gene>
    <name evidence="20" type="ORF">ACFO3I_17800</name>
</gene>
<dbReference type="RefSeq" id="WP_377336360.1">
    <property type="nucleotide sequence ID" value="NZ_JBHSGB010000017.1"/>
</dbReference>
<keyword evidence="6" id="KW-0812">Transmembrane</keyword>
<evidence type="ECO:0000256" key="10">
    <source>
        <dbReference type="ARBA" id="ARBA00023114"/>
    </source>
</evidence>
<dbReference type="InterPro" id="IPR019554">
    <property type="entry name" value="Soluble_ligand-bd"/>
</dbReference>
<feature type="compositionally biased region" description="Basic and acidic residues" evidence="15">
    <location>
        <begin position="501"/>
        <end position="510"/>
    </location>
</feature>
<evidence type="ECO:0000256" key="14">
    <source>
        <dbReference type="ARBA" id="ARBA00023288"/>
    </source>
</evidence>
<evidence type="ECO:0000313" key="20">
    <source>
        <dbReference type="EMBL" id="MFC4656877.1"/>
    </source>
</evidence>